<organism evidence="2 3">
    <name type="scientific">Anguilla anguilla</name>
    <name type="common">European freshwater eel</name>
    <name type="synonym">Muraena anguilla</name>
    <dbReference type="NCBI Taxonomy" id="7936"/>
    <lineage>
        <taxon>Eukaryota</taxon>
        <taxon>Metazoa</taxon>
        <taxon>Chordata</taxon>
        <taxon>Craniata</taxon>
        <taxon>Vertebrata</taxon>
        <taxon>Euteleostomi</taxon>
        <taxon>Actinopterygii</taxon>
        <taxon>Neopterygii</taxon>
        <taxon>Teleostei</taxon>
        <taxon>Anguilliformes</taxon>
        <taxon>Anguillidae</taxon>
        <taxon>Anguilla</taxon>
    </lineage>
</organism>
<proteinExistence type="predicted"/>
<keyword evidence="3" id="KW-1185">Reference proteome</keyword>
<dbReference type="AlphaFoldDB" id="A0A9D3MZ14"/>
<gene>
    <name evidence="2" type="ORF">ANANG_G00002320</name>
</gene>
<feature type="compositionally biased region" description="Basic and acidic residues" evidence="1">
    <location>
        <begin position="59"/>
        <end position="75"/>
    </location>
</feature>
<evidence type="ECO:0000256" key="1">
    <source>
        <dbReference type="SAM" id="MobiDB-lite"/>
    </source>
</evidence>
<comment type="caution">
    <text evidence="2">The sequence shown here is derived from an EMBL/GenBank/DDBJ whole genome shotgun (WGS) entry which is preliminary data.</text>
</comment>
<feature type="compositionally biased region" description="Basic and acidic residues" evidence="1">
    <location>
        <begin position="43"/>
        <end position="52"/>
    </location>
</feature>
<protein>
    <submittedName>
        <fullName evidence="2">Uncharacterized protein</fullName>
    </submittedName>
</protein>
<feature type="region of interest" description="Disordered" evidence="1">
    <location>
        <begin position="25"/>
        <end position="75"/>
    </location>
</feature>
<reference evidence="2" key="1">
    <citation type="submission" date="2021-01" db="EMBL/GenBank/DDBJ databases">
        <title>A chromosome-scale assembly of European eel, Anguilla anguilla.</title>
        <authorList>
            <person name="Henkel C."/>
            <person name="Jong-Raadsen S.A."/>
            <person name="Dufour S."/>
            <person name="Weltzien F.-A."/>
            <person name="Palstra A.P."/>
            <person name="Pelster B."/>
            <person name="Spaink H.P."/>
            <person name="Van Den Thillart G.E."/>
            <person name="Jansen H."/>
            <person name="Zahm M."/>
            <person name="Klopp C."/>
            <person name="Cedric C."/>
            <person name="Louis A."/>
            <person name="Berthelot C."/>
            <person name="Parey E."/>
            <person name="Roest Crollius H."/>
            <person name="Montfort J."/>
            <person name="Robinson-Rechavi M."/>
            <person name="Bucao C."/>
            <person name="Bouchez O."/>
            <person name="Gislard M."/>
            <person name="Lluch J."/>
            <person name="Milhes M."/>
            <person name="Lampietro C."/>
            <person name="Lopez Roques C."/>
            <person name="Donnadieu C."/>
            <person name="Braasch I."/>
            <person name="Desvignes T."/>
            <person name="Postlethwait J."/>
            <person name="Bobe J."/>
            <person name="Guiguen Y."/>
            <person name="Dirks R."/>
        </authorList>
    </citation>
    <scope>NUCLEOTIDE SEQUENCE</scope>
    <source>
        <strain evidence="2">Tag_6206</strain>
        <tissue evidence="2">Liver</tissue>
    </source>
</reference>
<sequence length="75" mass="8283">MDCTIKEALSVVSEDQSIFEQTYGPVHMKGEMTSPGVQPGLHGEPRTPESEWGRGGQGCREEGGRTHQRIQVRES</sequence>
<dbReference type="Proteomes" id="UP001044222">
    <property type="component" value="Unassembled WGS sequence"/>
</dbReference>
<evidence type="ECO:0000313" key="2">
    <source>
        <dbReference type="EMBL" id="KAG5855940.1"/>
    </source>
</evidence>
<evidence type="ECO:0000313" key="3">
    <source>
        <dbReference type="Proteomes" id="UP001044222"/>
    </source>
</evidence>
<dbReference type="EMBL" id="JAFIRN010000001">
    <property type="protein sequence ID" value="KAG5855940.1"/>
    <property type="molecule type" value="Genomic_DNA"/>
</dbReference>
<name>A0A9D3MZ14_ANGAN</name>
<accession>A0A9D3MZ14</accession>